<organism evidence="2 3">
    <name type="scientific">Proteiniclasticum ruminis</name>
    <dbReference type="NCBI Taxonomy" id="398199"/>
    <lineage>
        <taxon>Bacteria</taxon>
        <taxon>Bacillati</taxon>
        <taxon>Bacillota</taxon>
        <taxon>Clostridia</taxon>
        <taxon>Eubacteriales</taxon>
        <taxon>Clostridiaceae</taxon>
        <taxon>Proteiniclasticum</taxon>
    </lineage>
</organism>
<accession>A0A1G8LGZ2</accession>
<dbReference type="Pfam" id="PF08818">
    <property type="entry name" value="DUF1801"/>
    <property type="match status" value="1"/>
</dbReference>
<sequence length="122" mass="14680">MNTFQEFLETVEESEKRERLVSIFSYIRKEFPELQEKVKWKQPMFTDHGTFIIGFSVSKGHISVGPERACLQKFQDDIKKAKYPLLKELFQIPWKEPVDFELLHKMIAYNIEDKKEHPGFWR</sequence>
<reference evidence="2 3" key="1">
    <citation type="submission" date="2016-10" db="EMBL/GenBank/DDBJ databases">
        <authorList>
            <person name="de Groot N.N."/>
        </authorList>
    </citation>
    <scope>NUCLEOTIDE SEQUENCE [LARGE SCALE GENOMIC DNA]</scope>
    <source>
        <strain evidence="2 3">CGMCC 1.5058</strain>
    </source>
</reference>
<dbReference type="InterPro" id="IPR014922">
    <property type="entry name" value="YdhG-like"/>
</dbReference>
<feature type="domain" description="YdhG-like" evidence="1">
    <location>
        <begin position="16"/>
        <end position="111"/>
    </location>
</feature>
<dbReference type="Proteomes" id="UP000183255">
    <property type="component" value="Unassembled WGS sequence"/>
</dbReference>
<proteinExistence type="predicted"/>
<dbReference type="SUPFAM" id="SSF159888">
    <property type="entry name" value="YdhG-like"/>
    <property type="match status" value="1"/>
</dbReference>
<dbReference type="Gene3D" id="3.90.1150.200">
    <property type="match status" value="1"/>
</dbReference>
<dbReference type="AlphaFoldDB" id="A0A1G8LGZ2"/>
<name>A0A1G8LGZ2_9CLOT</name>
<evidence type="ECO:0000313" key="3">
    <source>
        <dbReference type="Proteomes" id="UP000183255"/>
    </source>
</evidence>
<evidence type="ECO:0000313" key="2">
    <source>
        <dbReference type="EMBL" id="SDI54971.1"/>
    </source>
</evidence>
<dbReference type="EMBL" id="FNDZ01000003">
    <property type="protein sequence ID" value="SDI54971.1"/>
    <property type="molecule type" value="Genomic_DNA"/>
</dbReference>
<evidence type="ECO:0000259" key="1">
    <source>
        <dbReference type="Pfam" id="PF08818"/>
    </source>
</evidence>
<dbReference type="RefSeq" id="WP_031575433.1">
    <property type="nucleotide sequence ID" value="NZ_FNDZ01000003.1"/>
</dbReference>
<protein>
    <recommendedName>
        <fullName evidence="1">YdhG-like domain-containing protein</fullName>
    </recommendedName>
</protein>
<gene>
    <name evidence="2" type="ORF">SAMN05421804_10379</name>
</gene>